<sequence>MSRRILFLLMLALTCSFMLVGCGGSDGSDGANGADADTAAIIAELKAQLESGAITIAQYEDAIAALEAELASTGKITAVESCATCHADGKTNDPAHGGDYLVKGHQGANDSAPVVREVRNFKTAWSANITDVVVNGDNSLTVDITITSTGAAFNPAADFVSFTINRYQDDNTLANYDRWVNIAPATAANFSNRVAVLDSGNNYTVTIAADANLTPYLAETLMIGATSSDADGANAASDIYRGNLKDGFNVQRLLVAGVDYDVNSSNNPRNYVSDKGSAPSCIKCHGDNEFNYHHNNVLRADADDCVTCHIGGASYDGTNQPAYVSNSRSSLVGRVHGVHASAMYESGKDTDGNALKGYPDEDGFNIGFPSNMSECSVCHTTADQLANATDNSKFRLSLCVTCHGSTPWETIPMNDTLKSIHSSYTVAANDNVCVTCHTGAAGAIAPTSLEDIHAGNLHNMEVSLGKNIAYEIQSVTITGNTGKVTWRAYNTNTSTNYDVLKRTTAANDAVFVGTSPSSADAARAFQSYATSMVIGFYTGDDLTNQGITSQGGQPTLNVAVGSGNTSEVGTTDVFETTFTIPATVTATKGIVAIQGVPVVWSGGTGYLAIVDSVTKNFNRDNSAATARRSAVDINLCLNCHTDFLGHGHNRINNIELCVTCHNANATDKSPRTTLAAQGYNVTADGKTEESYDLKVMLHNIHSATDTDTAYMVYRTRGIYSFRGESAQPANFGVGGTASMWQDVQVHYPRAITSCTACHPAGTFNVADQTKAVAVTVEQGANLASHADDTVIGPNAAACTSCHKGNISDAAAIRAHATTFGYKTNKSTKNEILQLAQ</sequence>
<dbReference type="AlphaFoldDB" id="A0A4R1K5A1"/>
<dbReference type="Gene3D" id="1.10.1130.10">
    <property type="entry name" value="Flavocytochrome C3, Chain A"/>
    <property type="match status" value="1"/>
</dbReference>
<feature type="signal peptide" evidence="6">
    <location>
        <begin position="1"/>
        <end position="20"/>
    </location>
</feature>
<keyword evidence="4" id="KW-0349">Heme</keyword>
<dbReference type="GO" id="GO:0020037">
    <property type="term" value="F:heme binding"/>
    <property type="evidence" value="ECO:0007669"/>
    <property type="project" value="InterPro"/>
</dbReference>
<dbReference type="GO" id="GO:0009055">
    <property type="term" value="F:electron transfer activity"/>
    <property type="evidence" value="ECO:0007669"/>
    <property type="project" value="InterPro"/>
</dbReference>
<evidence type="ECO:0000256" key="3">
    <source>
        <dbReference type="ARBA" id="ARBA00023004"/>
    </source>
</evidence>
<dbReference type="Pfam" id="PF22113">
    <property type="entry name" value="Mtrc-MtrF_II-IV_dom"/>
    <property type="match status" value="2"/>
</dbReference>
<evidence type="ECO:0000313" key="9">
    <source>
        <dbReference type="Proteomes" id="UP000294614"/>
    </source>
</evidence>
<dbReference type="PANTHER" id="PTHR35038:SF8">
    <property type="entry name" value="C-TYPE POLYHEME CYTOCHROME OMCC"/>
    <property type="match status" value="1"/>
</dbReference>
<keyword evidence="9" id="KW-1185">Reference proteome</keyword>
<dbReference type="GO" id="GO:0016491">
    <property type="term" value="F:oxidoreductase activity"/>
    <property type="evidence" value="ECO:0007669"/>
    <property type="project" value="TreeGrafter"/>
</dbReference>
<dbReference type="RefSeq" id="WP_132874266.1">
    <property type="nucleotide sequence ID" value="NZ_SMGG01000006.1"/>
</dbReference>
<keyword evidence="2 6" id="KW-0732">Signal</keyword>
<accession>A0A4R1K5A1</accession>
<evidence type="ECO:0000256" key="5">
    <source>
        <dbReference type="SAM" id="Coils"/>
    </source>
</evidence>
<dbReference type="Proteomes" id="UP000294614">
    <property type="component" value="Unassembled WGS sequence"/>
</dbReference>
<name>A0A4R1K5A1_9BACT</name>
<evidence type="ECO:0000313" key="8">
    <source>
        <dbReference type="EMBL" id="TCK59355.1"/>
    </source>
</evidence>
<dbReference type="EMBL" id="SMGG01000006">
    <property type="protein sequence ID" value="TCK59355.1"/>
    <property type="molecule type" value="Genomic_DNA"/>
</dbReference>
<proteinExistence type="predicted"/>
<dbReference type="CDD" id="cd08168">
    <property type="entry name" value="Cytochrom_C3"/>
    <property type="match status" value="1"/>
</dbReference>
<gene>
    <name evidence="8" type="ORF">C8D98_2288</name>
</gene>
<evidence type="ECO:0000256" key="1">
    <source>
        <dbReference type="ARBA" id="ARBA00022723"/>
    </source>
</evidence>
<feature type="domain" description="Cytochrome c" evidence="7">
    <location>
        <begin position="69"/>
        <end position="210"/>
    </location>
</feature>
<dbReference type="InterPro" id="IPR009056">
    <property type="entry name" value="Cyt_c-like_dom"/>
</dbReference>
<evidence type="ECO:0000256" key="6">
    <source>
        <dbReference type="SAM" id="SignalP"/>
    </source>
</evidence>
<dbReference type="PROSITE" id="PS51007">
    <property type="entry name" value="CYTC"/>
    <property type="match status" value="1"/>
</dbReference>
<dbReference type="SUPFAM" id="SSF48695">
    <property type="entry name" value="Multiheme cytochromes"/>
    <property type="match status" value="1"/>
</dbReference>
<evidence type="ECO:0000256" key="2">
    <source>
        <dbReference type="ARBA" id="ARBA00022729"/>
    </source>
</evidence>
<feature type="chain" id="PRO_5020223089" evidence="6">
    <location>
        <begin position="21"/>
        <end position="836"/>
    </location>
</feature>
<dbReference type="GO" id="GO:0046872">
    <property type="term" value="F:metal ion binding"/>
    <property type="evidence" value="ECO:0007669"/>
    <property type="project" value="UniProtKB-KW"/>
</dbReference>
<keyword evidence="3 4" id="KW-0408">Iron</keyword>
<evidence type="ECO:0000256" key="4">
    <source>
        <dbReference type="PROSITE-ProRule" id="PRU00433"/>
    </source>
</evidence>
<organism evidence="8 9">
    <name type="scientific">Seleniivibrio woodruffii</name>
    <dbReference type="NCBI Taxonomy" id="1078050"/>
    <lineage>
        <taxon>Bacteria</taxon>
        <taxon>Pseudomonadati</taxon>
        <taxon>Deferribacterota</taxon>
        <taxon>Deferribacteres</taxon>
        <taxon>Deferribacterales</taxon>
        <taxon>Geovibrionaceae</taxon>
        <taxon>Seleniivibrio</taxon>
    </lineage>
</organism>
<keyword evidence="5" id="KW-0175">Coiled coil</keyword>
<dbReference type="OrthoDB" id="5468580at2"/>
<protein>
    <submittedName>
        <fullName evidence="8">OmcA/MtrC family decaheme c-type cytochrome</fullName>
    </submittedName>
</protein>
<dbReference type="PROSITE" id="PS51257">
    <property type="entry name" value="PROKAR_LIPOPROTEIN"/>
    <property type="match status" value="1"/>
</dbReference>
<dbReference type="InterPro" id="IPR051829">
    <property type="entry name" value="Multiheme_Cytochr_ET"/>
</dbReference>
<dbReference type="InterPro" id="IPR036280">
    <property type="entry name" value="Multihaem_cyt_sf"/>
</dbReference>
<evidence type="ECO:0000259" key="7">
    <source>
        <dbReference type="PROSITE" id="PS51007"/>
    </source>
</evidence>
<reference evidence="8 9" key="1">
    <citation type="submission" date="2019-03" db="EMBL/GenBank/DDBJ databases">
        <title>Genomic Encyclopedia of Type Strains, Phase IV (KMG-IV): sequencing the most valuable type-strain genomes for metagenomic binning, comparative biology and taxonomic classification.</title>
        <authorList>
            <person name="Goeker M."/>
        </authorList>
    </citation>
    <scope>NUCLEOTIDE SEQUENCE [LARGE SCALE GENOMIC DNA]</scope>
    <source>
        <strain evidence="8 9">DSM 24984</strain>
    </source>
</reference>
<dbReference type="PANTHER" id="PTHR35038">
    <property type="entry name" value="DISSIMILATORY SULFITE REDUCTASE SIRA"/>
    <property type="match status" value="1"/>
</dbReference>
<dbReference type="InterPro" id="IPR054337">
    <property type="entry name" value="Mtrc-MtrF-like_dom_II/IV"/>
</dbReference>
<feature type="coiled-coil region" evidence="5">
    <location>
        <begin position="42"/>
        <end position="76"/>
    </location>
</feature>
<keyword evidence="1 4" id="KW-0479">Metal-binding</keyword>
<comment type="caution">
    <text evidence="8">The sequence shown here is derived from an EMBL/GenBank/DDBJ whole genome shotgun (WGS) entry which is preliminary data.</text>
</comment>